<dbReference type="InterPro" id="IPR050129">
    <property type="entry name" value="Zn_alcohol_dh"/>
</dbReference>
<dbReference type="PANTHER" id="PTHR43401">
    <property type="entry name" value="L-THREONINE 3-DEHYDROGENASE"/>
    <property type="match status" value="1"/>
</dbReference>
<dbReference type="Pfam" id="PF08240">
    <property type="entry name" value="ADH_N"/>
    <property type="match status" value="1"/>
</dbReference>
<reference evidence="5" key="1">
    <citation type="submission" date="2021-02" db="EMBL/GenBank/DDBJ databases">
        <authorList>
            <person name="Nowell W R."/>
        </authorList>
    </citation>
    <scope>NUCLEOTIDE SEQUENCE</scope>
</reference>
<accession>A0A8S2KTK9</accession>
<evidence type="ECO:0000259" key="2">
    <source>
        <dbReference type="Pfam" id="PF00107"/>
    </source>
</evidence>
<dbReference type="Gene3D" id="3.90.180.10">
    <property type="entry name" value="Medium-chain alcohol dehydrogenases, catalytic domain"/>
    <property type="match status" value="2"/>
</dbReference>
<dbReference type="Pfam" id="PF00107">
    <property type="entry name" value="ADH_zinc_N"/>
    <property type="match status" value="1"/>
</dbReference>
<dbReference type="InterPro" id="IPR013149">
    <property type="entry name" value="ADH-like_C"/>
</dbReference>
<evidence type="ECO:0000313" key="4">
    <source>
        <dbReference type="EMBL" id="CAF1103307.1"/>
    </source>
</evidence>
<organism evidence="5 6">
    <name type="scientific">Didymodactylos carnosus</name>
    <dbReference type="NCBI Taxonomy" id="1234261"/>
    <lineage>
        <taxon>Eukaryota</taxon>
        <taxon>Metazoa</taxon>
        <taxon>Spiralia</taxon>
        <taxon>Gnathifera</taxon>
        <taxon>Rotifera</taxon>
        <taxon>Eurotatoria</taxon>
        <taxon>Bdelloidea</taxon>
        <taxon>Philodinida</taxon>
        <taxon>Philodinidae</taxon>
        <taxon>Didymodactylos</taxon>
    </lineage>
</organism>
<dbReference type="InterPro" id="IPR036291">
    <property type="entry name" value="NAD(P)-bd_dom_sf"/>
</dbReference>
<dbReference type="InterPro" id="IPR013154">
    <property type="entry name" value="ADH-like_N"/>
</dbReference>
<evidence type="ECO:0000256" key="1">
    <source>
        <dbReference type="ARBA" id="ARBA00023002"/>
    </source>
</evidence>
<dbReference type="Proteomes" id="UP000677228">
    <property type="component" value="Unassembled WGS sequence"/>
</dbReference>
<dbReference type="Proteomes" id="UP000682733">
    <property type="component" value="Unassembled WGS sequence"/>
</dbReference>
<evidence type="ECO:0000259" key="3">
    <source>
        <dbReference type="Pfam" id="PF08240"/>
    </source>
</evidence>
<dbReference type="CDD" id="cd08231">
    <property type="entry name" value="MDR_TM0436_like"/>
    <property type="match status" value="1"/>
</dbReference>
<feature type="domain" description="Alcohol dehydrogenase-like C-terminal" evidence="2">
    <location>
        <begin position="335"/>
        <end position="468"/>
    </location>
</feature>
<dbReference type="SUPFAM" id="SSF51735">
    <property type="entry name" value="NAD(P)-binding Rossmann-fold domains"/>
    <property type="match status" value="1"/>
</dbReference>
<feature type="domain" description="Alcohol dehydrogenase-like N-terminal" evidence="3">
    <location>
        <begin position="111"/>
        <end position="239"/>
    </location>
</feature>
<dbReference type="PANTHER" id="PTHR43401:SF1">
    <property type="entry name" value="ENOYL REDUCTASE (ER) DOMAIN-CONTAINING PROTEIN"/>
    <property type="match status" value="1"/>
</dbReference>
<name>A0A8S2KTK9_9BILA</name>
<gene>
    <name evidence="4" type="ORF">OVA965_LOCUS19402</name>
    <name evidence="5" type="ORF">TMI583_LOCUS19414</name>
</gene>
<sequence length="513" mass="56018">CGGIKLVTIDEILLGWRHSGPDFDPDPAGTGAVAGVRLEMALNLLSSQRFVFIRILLSACHKNYMNLRINQRFNASTSVSNILPKHINAAVMRINQPITVEQFDMPTNLPDGAIILKTILSEICGTDVHLHAGKLAGVPYPITPGHVAVGYIAAMSRNAAVDINGQPFREGDIVTFLDVNETCGACHYCLVSKQSTRCSKRKVYGITYPNEGPHGRKPIGGWSEYIYLTPGTKLIRLPDGLDPLTYISGGCGLNTALHAVDRADINLGDTVVVLGAGPSQYFEFFDMKKMFFDWEGGIRDQLVELNPNMYNKLKKILLEVWFTYILCIWTLSHSPVGQSCVAFASISGAAAVIVVDGEQTRLDFARRMGASHTILLSTPEVQRIEQVKTITGGNGADVVIEASGAPVAVRSGFELVRDGGRLVVVGQYTDLGDVLINPHVHINKKHVSVLGCWGSDFSHFYRAIAVMSKKHLQIPWKSMIGGSYNLQNINDGLQAIKERTIVKAVVNPNNIQL</sequence>
<dbReference type="EMBL" id="CAJOBA010010033">
    <property type="protein sequence ID" value="CAF3864644.1"/>
    <property type="molecule type" value="Genomic_DNA"/>
</dbReference>
<proteinExistence type="predicted"/>
<protein>
    <recommendedName>
        <fullName evidence="7">Alcohol dehydrogenase</fullName>
    </recommendedName>
</protein>
<dbReference type="Gene3D" id="3.40.50.720">
    <property type="entry name" value="NAD(P)-binding Rossmann-like Domain"/>
    <property type="match status" value="1"/>
</dbReference>
<evidence type="ECO:0008006" key="7">
    <source>
        <dbReference type="Google" id="ProtNLM"/>
    </source>
</evidence>
<keyword evidence="1" id="KW-0560">Oxidoreductase</keyword>
<feature type="non-terminal residue" evidence="5">
    <location>
        <position position="1"/>
    </location>
</feature>
<evidence type="ECO:0000313" key="5">
    <source>
        <dbReference type="EMBL" id="CAF3864644.1"/>
    </source>
</evidence>
<dbReference type="SUPFAM" id="SSF50129">
    <property type="entry name" value="GroES-like"/>
    <property type="match status" value="1"/>
</dbReference>
<dbReference type="InterPro" id="IPR011032">
    <property type="entry name" value="GroES-like_sf"/>
</dbReference>
<evidence type="ECO:0000313" key="6">
    <source>
        <dbReference type="Proteomes" id="UP000682733"/>
    </source>
</evidence>
<dbReference type="GO" id="GO:0016491">
    <property type="term" value="F:oxidoreductase activity"/>
    <property type="evidence" value="ECO:0007669"/>
    <property type="project" value="UniProtKB-KW"/>
</dbReference>
<dbReference type="AlphaFoldDB" id="A0A8S2KTK9"/>
<dbReference type="EMBL" id="CAJNOK010009983">
    <property type="protein sequence ID" value="CAF1103307.1"/>
    <property type="molecule type" value="Genomic_DNA"/>
</dbReference>
<comment type="caution">
    <text evidence="5">The sequence shown here is derived from an EMBL/GenBank/DDBJ whole genome shotgun (WGS) entry which is preliminary data.</text>
</comment>